<dbReference type="EC" id="2.7.11.1" evidence="12"/>
<evidence type="ECO:0000259" key="18">
    <source>
        <dbReference type="PROSITE" id="PS50948"/>
    </source>
</evidence>
<keyword evidence="10" id="KW-1015">Disulfide bond</keyword>
<evidence type="ECO:0000256" key="5">
    <source>
        <dbReference type="ARBA" id="ARBA00022679"/>
    </source>
</evidence>
<dbReference type="PIRSF" id="PIRSF000641">
    <property type="entry name" value="SRK"/>
    <property type="match status" value="1"/>
</dbReference>
<keyword evidence="14" id="KW-0472">Membrane</keyword>
<keyword evidence="9 12" id="KW-0067">ATP-binding</keyword>
<feature type="transmembrane region" description="Helical" evidence="14">
    <location>
        <begin position="435"/>
        <end position="457"/>
    </location>
</feature>
<dbReference type="Gene3D" id="2.90.10.10">
    <property type="entry name" value="Bulb-type lectin domain"/>
    <property type="match status" value="1"/>
</dbReference>
<evidence type="ECO:0000256" key="4">
    <source>
        <dbReference type="ARBA" id="ARBA00022527"/>
    </source>
</evidence>
<accession>A0ABQ7MQS6</accession>
<dbReference type="PROSITE" id="PS00107">
    <property type="entry name" value="PROTEIN_KINASE_ATP"/>
    <property type="match status" value="1"/>
</dbReference>
<keyword evidence="20" id="KW-1185">Reference proteome</keyword>
<reference evidence="19 20" key="1">
    <citation type="submission" date="2021-03" db="EMBL/GenBank/DDBJ databases">
        <authorList>
            <person name="King G.J."/>
            <person name="Bancroft I."/>
            <person name="Baten A."/>
            <person name="Bloomfield J."/>
            <person name="Borpatragohain P."/>
            <person name="He Z."/>
            <person name="Irish N."/>
            <person name="Irwin J."/>
            <person name="Liu K."/>
            <person name="Mauleon R.P."/>
            <person name="Moore J."/>
            <person name="Morris R."/>
            <person name="Ostergaard L."/>
            <person name="Wang B."/>
            <person name="Wells R."/>
        </authorList>
    </citation>
    <scope>NUCLEOTIDE SEQUENCE [LARGE SCALE GENOMIC DNA]</scope>
    <source>
        <strain evidence="19">R-o-18</strain>
        <tissue evidence="19">Leaf</tissue>
    </source>
</reference>
<evidence type="ECO:0000256" key="12">
    <source>
        <dbReference type="PIRNR" id="PIRNR000641"/>
    </source>
</evidence>
<organism evidence="19 20">
    <name type="scientific">Brassica rapa subsp. trilocularis</name>
    <dbReference type="NCBI Taxonomy" id="1813537"/>
    <lineage>
        <taxon>Eukaryota</taxon>
        <taxon>Viridiplantae</taxon>
        <taxon>Streptophyta</taxon>
        <taxon>Embryophyta</taxon>
        <taxon>Tracheophyta</taxon>
        <taxon>Spermatophyta</taxon>
        <taxon>Magnoliopsida</taxon>
        <taxon>eudicotyledons</taxon>
        <taxon>Gunneridae</taxon>
        <taxon>Pentapetalae</taxon>
        <taxon>rosids</taxon>
        <taxon>malvids</taxon>
        <taxon>Brassicales</taxon>
        <taxon>Brassicaceae</taxon>
        <taxon>Brassiceae</taxon>
        <taxon>Brassica</taxon>
    </lineage>
</organism>
<keyword evidence="11" id="KW-0325">Glycoprotein</keyword>
<dbReference type="EMBL" id="JADBGQ010000004">
    <property type="protein sequence ID" value="KAG5401067.1"/>
    <property type="molecule type" value="Genomic_DNA"/>
</dbReference>
<proteinExistence type="inferred from homology"/>
<evidence type="ECO:0000256" key="13">
    <source>
        <dbReference type="PROSITE-ProRule" id="PRU10141"/>
    </source>
</evidence>
<dbReference type="PROSITE" id="PS00108">
    <property type="entry name" value="PROTEIN_KINASE_ST"/>
    <property type="match status" value="1"/>
</dbReference>
<feature type="binding site" evidence="13">
    <location>
        <position position="520"/>
    </location>
    <ligand>
        <name>ATP</name>
        <dbReference type="ChEBI" id="CHEBI:30616"/>
    </ligand>
</feature>
<evidence type="ECO:0000256" key="1">
    <source>
        <dbReference type="ARBA" id="ARBA00004251"/>
    </source>
</evidence>
<keyword evidence="2" id="KW-0713">Self-incompatibility</keyword>
<dbReference type="InterPro" id="IPR024171">
    <property type="entry name" value="SRK-like_kinase"/>
</dbReference>
<evidence type="ECO:0000256" key="2">
    <source>
        <dbReference type="ARBA" id="ARBA00022471"/>
    </source>
</evidence>
<evidence type="ECO:0000256" key="15">
    <source>
        <dbReference type="SAM" id="SignalP"/>
    </source>
</evidence>
<dbReference type="SMART" id="SM00220">
    <property type="entry name" value="S_TKc"/>
    <property type="match status" value="1"/>
</dbReference>
<feature type="signal peptide" evidence="15">
    <location>
        <begin position="1"/>
        <end position="19"/>
    </location>
</feature>
<dbReference type="PROSITE" id="PS50948">
    <property type="entry name" value="PAN"/>
    <property type="match status" value="1"/>
</dbReference>
<comment type="subcellular location">
    <subcellularLocation>
        <location evidence="1">Cell membrane</location>
        <topology evidence="1">Single-pass type I membrane protein</topology>
    </subcellularLocation>
</comment>
<comment type="catalytic activity">
    <reaction evidence="12">
        <text>L-seryl-[protein] + ATP = O-phospho-L-seryl-[protein] + ADP + H(+)</text>
        <dbReference type="Rhea" id="RHEA:17989"/>
        <dbReference type="Rhea" id="RHEA-COMP:9863"/>
        <dbReference type="Rhea" id="RHEA-COMP:11604"/>
        <dbReference type="ChEBI" id="CHEBI:15378"/>
        <dbReference type="ChEBI" id="CHEBI:29999"/>
        <dbReference type="ChEBI" id="CHEBI:30616"/>
        <dbReference type="ChEBI" id="CHEBI:83421"/>
        <dbReference type="ChEBI" id="CHEBI:456216"/>
        <dbReference type="EC" id="2.7.11.1"/>
    </reaction>
</comment>
<dbReference type="PANTHER" id="PTHR27002">
    <property type="entry name" value="RECEPTOR-LIKE SERINE/THREONINE-PROTEIN KINASE SD1-8"/>
    <property type="match status" value="1"/>
</dbReference>
<comment type="catalytic activity">
    <reaction evidence="12">
        <text>L-threonyl-[protein] + ATP = O-phospho-L-threonyl-[protein] + ADP + H(+)</text>
        <dbReference type="Rhea" id="RHEA:46608"/>
        <dbReference type="Rhea" id="RHEA-COMP:11060"/>
        <dbReference type="Rhea" id="RHEA-COMP:11605"/>
        <dbReference type="ChEBI" id="CHEBI:15378"/>
        <dbReference type="ChEBI" id="CHEBI:30013"/>
        <dbReference type="ChEBI" id="CHEBI:30616"/>
        <dbReference type="ChEBI" id="CHEBI:61977"/>
        <dbReference type="ChEBI" id="CHEBI:456216"/>
        <dbReference type="EC" id="2.7.11.1"/>
    </reaction>
</comment>
<dbReference type="InterPro" id="IPR000719">
    <property type="entry name" value="Prot_kinase_dom"/>
</dbReference>
<evidence type="ECO:0000256" key="14">
    <source>
        <dbReference type="SAM" id="Phobius"/>
    </source>
</evidence>
<dbReference type="SMART" id="SM00108">
    <property type="entry name" value="B_lectin"/>
    <property type="match status" value="1"/>
</dbReference>
<keyword evidence="5 12" id="KW-0808">Transferase</keyword>
<keyword evidence="14" id="KW-0812">Transmembrane</keyword>
<sequence length="817" mass="93008">MKVRFFFILVLHLSSKYDSKIVSTEPFKISTRRNILSPEKVFVFGFFKPSTTSGVADRWYLGIWHHRFPQEVVWVANRDNPMSKPVGTLKILDTNLVLLDQHGTRVWWTNRTSTNLMKSLVTGELLDSGNFVLRYFNNDSSTGCLWQSFDFPTDALVSNMKLGFDAKSNINRVLESWRSSDDPSSGEFTYGVERHELVQSVTRKKGLPTFRSEPWKIKNESGNFTYVTYNITVTREEATYFFTVTNKTFFSILRLSYNGVLKRSTWVPKPQQLWKRVDRILPHDACGLYNKCGPNGICDTSRSRICGCIHGFKPRDQEAWGFQDWTGGCMRKTKLNCSGDGFEKLRKMKLPDITKSIVDMTIGLKECKEKCNRNCNCTAFANPDMQNSCVIWVGEILDLRKSMIAGQDLFVRLAATDISVTNSNKNTRKMSAKSIMLIIGICIVFLLGVIFILFCFWKRKKRIPTRTVAPPIGNLQCVPMELVKVVKATENFSDCNKIGKGGYGIVYKGILPDGQAIAAKRLLVRSAHGIEGFTNEVNLIASVQHVNLVQLLGYCFEGEEMILLFELMENSSLDTYIFDKTKSYKIDWEKRWDITNGIARGLLYLHQDSRYRILHRDLKPSNILLDKDMVPKISDFGMAKLFARDETEATSTTNMVGTFGYMPPEYAIDRICSVKSDVFSFGVLLLEIIAGKRNNEFLYYNEESLLFYIWKLWLEGKGLDIVDPVIVDSSSTFRPSEVLRCIHIGLLCVQESKDNRPLMSSVMLMLTSDKTEMNQPERPGSFVIRNRFVIGSSSSNLPNKETCTPFDIADWTPVSAG</sequence>
<gene>
    <name evidence="19" type="primary">A04p019240.1_BraROA</name>
    <name evidence="19" type="ORF">IGI04_015674</name>
</gene>
<comment type="similarity">
    <text evidence="12">Belongs to the protein kinase superfamily. Ser/Thr protein kinase family.</text>
</comment>
<dbReference type="SUPFAM" id="SSF51110">
    <property type="entry name" value="alpha-D-mannose-specific plant lectins"/>
    <property type="match status" value="1"/>
</dbReference>
<evidence type="ECO:0000256" key="7">
    <source>
        <dbReference type="ARBA" id="ARBA00022741"/>
    </source>
</evidence>
<dbReference type="CDD" id="cd14066">
    <property type="entry name" value="STKc_IRAK"/>
    <property type="match status" value="1"/>
</dbReference>
<feature type="chain" id="PRO_5046300151" description="Receptor-like serine/threonine-protein kinase" evidence="15">
    <location>
        <begin position="20"/>
        <end position="817"/>
    </location>
</feature>
<feature type="domain" description="Protein kinase" evidence="16">
    <location>
        <begin position="492"/>
        <end position="789"/>
    </location>
</feature>
<dbReference type="InterPro" id="IPR003609">
    <property type="entry name" value="Pan_app"/>
</dbReference>
<evidence type="ECO:0000256" key="10">
    <source>
        <dbReference type="ARBA" id="ARBA00023157"/>
    </source>
</evidence>
<dbReference type="InterPro" id="IPR011009">
    <property type="entry name" value="Kinase-like_dom_sf"/>
</dbReference>
<dbReference type="InterPro" id="IPR000858">
    <property type="entry name" value="S_locus_glycoprot_dom"/>
</dbReference>
<dbReference type="Pfam" id="PF08276">
    <property type="entry name" value="PAN_2"/>
    <property type="match status" value="1"/>
</dbReference>
<keyword evidence="6 15" id="KW-0732">Signal</keyword>
<dbReference type="PROSITE" id="PS50927">
    <property type="entry name" value="BULB_LECTIN"/>
    <property type="match status" value="1"/>
</dbReference>
<evidence type="ECO:0000256" key="11">
    <source>
        <dbReference type="ARBA" id="ARBA00023180"/>
    </source>
</evidence>
<keyword evidence="8 12" id="KW-0418">Kinase</keyword>
<feature type="domain" description="Apple" evidence="18">
    <location>
        <begin position="337"/>
        <end position="414"/>
    </location>
</feature>
<dbReference type="InterPro" id="IPR017441">
    <property type="entry name" value="Protein_kinase_ATP_BS"/>
</dbReference>
<dbReference type="PANTHER" id="PTHR27002:SF150">
    <property type="entry name" value="RECEPTOR-LIKE SERINE_THREONINE-PROTEIN KINASE SD1-8"/>
    <property type="match status" value="1"/>
</dbReference>
<evidence type="ECO:0000259" key="16">
    <source>
        <dbReference type="PROSITE" id="PS50011"/>
    </source>
</evidence>
<keyword evidence="4 12" id="KW-0723">Serine/threonine-protein kinase</keyword>
<dbReference type="PROSITE" id="PS50011">
    <property type="entry name" value="PROTEIN_KINASE_DOM"/>
    <property type="match status" value="1"/>
</dbReference>
<dbReference type="InterPro" id="IPR008271">
    <property type="entry name" value="Ser/Thr_kinase_AS"/>
</dbReference>
<dbReference type="Pfam" id="PF00954">
    <property type="entry name" value="S_locus_glycop"/>
    <property type="match status" value="1"/>
</dbReference>
<evidence type="ECO:0000256" key="3">
    <source>
        <dbReference type="ARBA" id="ARBA00022475"/>
    </source>
</evidence>
<keyword evidence="14" id="KW-1133">Transmembrane helix</keyword>
<evidence type="ECO:0000313" key="20">
    <source>
        <dbReference type="Proteomes" id="UP000823674"/>
    </source>
</evidence>
<evidence type="ECO:0000256" key="9">
    <source>
        <dbReference type="ARBA" id="ARBA00022840"/>
    </source>
</evidence>
<evidence type="ECO:0000259" key="17">
    <source>
        <dbReference type="PROSITE" id="PS50927"/>
    </source>
</evidence>
<dbReference type="Pfam" id="PF01453">
    <property type="entry name" value="B_lectin"/>
    <property type="match status" value="1"/>
</dbReference>
<feature type="domain" description="Bulb-type lectin" evidence="17">
    <location>
        <begin position="20"/>
        <end position="146"/>
    </location>
</feature>
<dbReference type="InterPro" id="IPR036426">
    <property type="entry name" value="Bulb-type_lectin_dom_sf"/>
</dbReference>
<dbReference type="Gene3D" id="3.30.200.20">
    <property type="entry name" value="Phosphorylase Kinase, domain 1"/>
    <property type="match status" value="1"/>
</dbReference>
<dbReference type="InterPro" id="IPR001480">
    <property type="entry name" value="Bulb-type_lectin_dom"/>
</dbReference>
<comment type="caution">
    <text evidence="19">The sequence shown here is derived from an EMBL/GenBank/DDBJ whole genome shotgun (WGS) entry which is preliminary data.</text>
</comment>
<keyword evidence="7 12" id="KW-0547">Nucleotide-binding</keyword>
<dbReference type="SUPFAM" id="SSF56112">
    <property type="entry name" value="Protein kinase-like (PK-like)"/>
    <property type="match status" value="1"/>
</dbReference>
<dbReference type="SMART" id="SM00473">
    <property type="entry name" value="PAN_AP"/>
    <property type="match status" value="1"/>
</dbReference>
<dbReference type="CDD" id="cd00028">
    <property type="entry name" value="B_lectin"/>
    <property type="match status" value="1"/>
</dbReference>
<dbReference type="Proteomes" id="UP000823674">
    <property type="component" value="Chromosome A04"/>
</dbReference>
<dbReference type="Gene3D" id="1.10.510.10">
    <property type="entry name" value="Transferase(Phosphotransferase) domain 1"/>
    <property type="match status" value="1"/>
</dbReference>
<evidence type="ECO:0000256" key="8">
    <source>
        <dbReference type="ARBA" id="ARBA00022777"/>
    </source>
</evidence>
<keyword evidence="3" id="KW-1003">Cell membrane</keyword>
<dbReference type="CDD" id="cd01098">
    <property type="entry name" value="PAN_AP_plant"/>
    <property type="match status" value="1"/>
</dbReference>
<dbReference type="Pfam" id="PF00069">
    <property type="entry name" value="Pkinase"/>
    <property type="match status" value="1"/>
</dbReference>
<evidence type="ECO:0000313" key="19">
    <source>
        <dbReference type="EMBL" id="KAG5401067.1"/>
    </source>
</evidence>
<evidence type="ECO:0000256" key="6">
    <source>
        <dbReference type="ARBA" id="ARBA00022729"/>
    </source>
</evidence>
<name>A0ABQ7MQS6_BRACM</name>
<protein>
    <recommendedName>
        <fullName evidence="12">Receptor-like serine/threonine-protein kinase</fullName>
        <ecNumber evidence="12">2.7.11.1</ecNumber>
    </recommendedName>
</protein>